<dbReference type="SUPFAM" id="SSF117130">
    <property type="entry name" value="CsrA-like"/>
    <property type="match status" value="1"/>
</dbReference>
<evidence type="ECO:0000313" key="2">
    <source>
        <dbReference type="EMBL" id="RTR34505.1"/>
    </source>
</evidence>
<dbReference type="AlphaFoldDB" id="A0A431WGE3"/>
<sequence length="58" mass="6555">MLILTRKTNTSVIITNVYDENGKPLKDIEINIYADNRIGIDADSSVDIYRSEILQLGE</sequence>
<comment type="caution">
    <text evidence="2">The sequence shown here is derived from an EMBL/GenBank/DDBJ whole genome shotgun (WGS) entry which is preliminary data.</text>
</comment>
<proteinExistence type="predicted"/>
<dbReference type="Pfam" id="PF02599">
    <property type="entry name" value="CsrA"/>
    <property type="match status" value="1"/>
</dbReference>
<dbReference type="RefSeq" id="WP_126503806.1">
    <property type="nucleotide sequence ID" value="NZ_RXNV01000001.1"/>
</dbReference>
<dbReference type="Proteomes" id="UP000282060">
    <property type="component" value="Unassembled WGS sequence"/>
</dbReference>
<protein>
    <submittedName>
        <fullName evidence="2">Carbon storage regulator</fullName>
    </submittedName>
</protein>
<accession>A0A431WGE3</accession>
<dbReference type="InterPro" id="IPR036107">
    <property type="entry name" value="CsrA_sf"/>
</dbReference>
<dbReference type="EMBL" id="RXNV01000001">
    <property type="protein sequence ID" value="RTR34505.1"/>
    <property type="molecule type" value="Genomic_DNA"/>
</dbReference>
<name>A0A431WGE3_9GAMM</name>
<dbReference type="GO" id="GO:0006402">
    <property type="term" value="P:mRNA catabolic process"/>
    <property type="evidence" value="ECO:0007669"/>
    <property type="project" value="InterPro"/>
</dbReference>
<dbReference type="GO" id="GO:0006109">
    <property type="term" value="P:regulation of carbohydrate metabolic process"/>
    <property type="evidence" value="ECO:0007669"/>
    <property type="project" value="InterPro"/>
</dbReference>
<dbReference type="OrthoDB" id="9809061at2"/>
<keyword evidence="1" id="KW-0010">Activator</keyword>
<dbReference type="GO" id="GO:0003723">
    <property type="term" value="F:RNA binding"/>
    <property type="evidence" value="ECO:0007669"/>
    <property type="project" value="InterPro"/>
</dbReference>
<dbReference type="Gene3D" id="2.60.40.4380">
    <property type="entry name" value="Translational regulator CsrA"/>
    <property type="match status" value="1"/>
</dbReference>
<organism evidence="2 3">
    <name type="scientific">Shewanella atlantica</name>
    <dbReference type="NCBI Taxonomy" id="271099"/>
    <lineage>
        <taxon>Bacteria</taxon>
        <taxon>Pseudomonadati</taxon>
        <taxon>Pseudomonadota</taxon>
        <taxon>Gammaproteobacteria</taxon>
        <taxon>Alteromonadales</taxon>
        <taxon>Shewanellaceae</taxon>
        <taxon>Shewanella</taxon>
    </lineage>
</organism>
<keyword evidence="3" id="KW-1185">Reference proteome</keyword>
<evidence type="ECO:0000256" key="1">
    <source>
        <dbReference type="ARBA" id="ARBA00023159"/>
    </source>
</evidence>
<evidence type="ECO:0000313" key="3">
    <source>
        <dbReference type="Proteomes" id="UP000282060"/>
    </source>
</evidence>
<reference evidence="2 3" key="1">
    <citation type="submission" date="2018-12" db="EMBL/GenBank/DDBJ databases">
        <authorList>
            <person name="Yu L."/>
        </authorList>
    </citation>
    <scope>NUCLEOTIDE SEQUENCE [LARGE SCALE GENOMIC DNA]</scope>
    <source>
        <strain evidence="2 3">HAW-EB5</strain>
    </source>
</reference>
<dbReference type="InterPro" id="IPR003751">
    <property type="entry name" value="CsrA"/>
</dbReference>
<gene>
    <name evidence="2" type="ORF">EKG39_02190</name>
</gene>